<evidence type="ECO:0000256" key="9">
    <source>
        <dbReference type="ARBA" id="ARBA00022605"/>
    </source>
</evidence>
<feature type="domain" description="ACT" evidence="20">
    <location>
        <begin position="272"/>
        <end position="349"/>
    </location>
</feature>
<dbReference type="CDD" id="cd04905">
    <property type="entry name" value="ACT_CM-PDT"/>
    <property type="match status" value="1"/>
</dbReference>
<evidence type="ECO:0000256" key="12">
    <source>
        <dbReference type="ARBA" id="ARBA00023235"/>
    </source>
</evidence>
<evidence type="ECO:0000256" key="6">
    <source>
        <dbReference type="ARBA" id="ARBA00013147"/>
    </source>
</evidence>
<comment type="catalytic activity">
    <reaction evidence="17">
        <text>prephenate + H(+) = 3-phenylpyruvate + CO2 + H2O</text>
        <dbReference type="Rhea" id="RHEA:21648"/>
        <dbReference type="ChEBI" id="CHEBI:15377"/>
        <dbReference type="ChEBI" id="CHEBI:15378"/>
        <dbReference type="ChEBI" id="CHEBI:16526"/>
        <dbReference type="ChEBI" id="CHEBI:18005"/>
        <dbReference type="ChEBI" id="CHEBI:29934"/>
        <dbReference type="EC" id="4.2.1.51"/>
    </reaction>
</comment>
<evidence type="ECO:0000256" key="13">
    <source>
        <dbReference type="ARBA" id="ARBA00023239"/>
    </source>
</evidence>
<dbReference type="PANTHER" id="PTHR21022:SF19">
    <property type="entry name" value="PREPHENATE DEHYDRATASE-RELATED"/>
    <property type="match status" value="1"/>
</dbReference>
<sequence length="352" mass="39141">MTLEKARREIDSIDDNIVELLNERAKKIKAVAAEKRKSNAPVFDPARESEVLGKLTSKAKDFPSKGIRSVFTEIFSFSRAMQQPLTVSFLGPKATFTHIAAIKKFGSQPDFKPEDSIAEVFDSVEKGKSSYGVVPVENSMEGSVNHTLDMFLDSNLSVVGEISLEVRHHLLSKYRLKEIKKVYSHPQAFAQCRKWLNRNLRGVELVEVSSTSKGAESAKLYLHSAAIASELAAKEFGLEIVDSSIQDSGANVTRFLVIGMGKPNRTGKDKTSILFSVRNKPGALFKALKAFHDFNINMTKIESRPAKTKAWDYVFFVDFQGFAEDEAVKKSLGELEKNCGFMKILGSYPEEA</sequence>
<reference evidence="21" key="1">
    <citation type="journal article" date="2020" name="bioRxiv">
        <title>A rank-normalized archaeal taxonomy based on genome phylogeny resolves widespread incomplete and uneven classifications.</title>
        <authorList>
            <person name="Rinke C."/>
            <person name="Chuvochina M."/>
            <person name="Mussig A.J."/>
            <person name="Chaumeil P.-A."/>
            <person name="Waite D.W."/>
            <person name="Whitman W.B."/>
            <person name="Parks D.H."/>
            <person name="Hugenholtz P."/>
        </authorList>
    </citation>
    <scope>NUCLEOTIDE SEQUENCE</scope>
    <source>
        <strain evidence="21">UBA10011</strain>
    </source>
</reference>
<dbReference type="InterPro" id="IPR008242">
    <property type="entry name" value="Chor_mutase/pphenate_deHydtase"/>
</dbReference>
<dbReference type="PROSITE" id="PS00858">
    <property type="entry name" value="PREPHENATE_DEHYDR_2"/>
    <property type="match status" value="1"/>
</dbReference>
<protein>
    <recommendedName>
        <fullName evidence="7">Bifunctional chorismate mutase/prephenate dehydratase</fullName>
        <ecNumber evidence="6">4.2.1.51</ecNumber>
    </recommendedName>
    <alternativeName>
        <fullName evidence="16">Chorismate mutase-prephenate dehydratase</fullName>
    </alternativeName>
    <alternativeName>
        <fullName evidence="15">p-protein</fullName>
    </alternativeName>
</protein>
<keyword evidence="14" id="KW-0511">Multifunctional enzyme</keyword>
<comment type="pathway">
    <text evidence="4">Amino-acid biosynthesis; L-phenylalanine biosynthesis; phenylpyruvate from prephenate: step 1/1.</text>
</comment>
<evidence type="ECO:0000256" key="15">
    <source>
        <dbReference type="ARBA" id="ARBA00031175"/>
    </source>
</evidence>
<dbReference type="Gene3D" id="3.30.70.260">
    <property type="match status" value="1"/>
</dbReference>
<evidence type="ECO:0000256" key="11">
    <source>
        <dbReference type="ARBA" id="ARBA00023222"/>
    </source>
</evidence>
<dbReference type="GO" id="GO:0009094">
    <property type="term" value="P:L-phenylalanine biosynthetic process"/>
    <property type="evidence" value="ECO:0007669"/>
    <property type="project" value="UniProtKB-UniPathway"/>
</dbReference>
<evidence type="ECO:0000259" key="19">
    <source>
        <dbReference type="PROSITE" id="PS51171"/>
    </source>
</evidence>
<dbReference type="InterPro" id="IPR018528">
    <property type="entry name" value="Preph_deHydtase_CS"/>
</dbReference>
<dbReference type="PROSITE" id="PS51671">
    <property type="entry name" value="ACT"/>
    <property type="match status" value="1"/>
</dbReference>
<keyword evidence="10" id="KW-0057">Aromatic amino acid biosynthesis</keyword>
<dbReference type="SMART" id="SM00830">
    <property type="entry name" value="CM_2"/>
    <property type="match status" value="1"/>
</dbReference>
<dbReference type="InterPro" id="IPR036979">
    <property type="entry name" value="CM_dom_sf"/>
</dbReference>
<dbReference type="GO" id="GO:0004664">
    <property type="term" value="F:prephenate dehydratase activity"/>
    <property type="evidence" value="ECO:0007669"/>
    <property type="project" value="UniProtKB-EC"/>
</dbReference>
<evidence type="ECO:0000256" key="1">
    <source>
        <dbReference type="ARBA" id="ARBA00000824"/>
    </source>
</evidence>
<keyword evidence="9" id="KW-0028">Amino-acid biosynthesis</keyword>
<dbReference type="Pfam" id="PF01817">
    <property type="entry name" value="CM_2"/>
    <property type="match status" value="1"/>
</dbReference>
<dbReference type="Pfam" id="PF01842">
    <property type="entry name" value="ACT"/>
    <property type="match status" value="1"/>
</dbReference>
<dbReference type="PROSITE" id="PS51171">
    <property type="entry name" value="PREPHENATE_DEHYDR_3"/>
    <property type="match status" value="1"/>
</dbReference>
<reference evidence="22" key="3">
    <citation type="submission" date="2021-05" db="EMBL/GenBank/DDBJ databases">
        <title>Protein family content uncovers lineage relationships and bacterial pathway maintenance mechanisms in DPANN archaea.</title>
        <authorList>
            <person name="Castelle C.J."/>
            <person name="Meheust R."/>
            <person name="Jaffe A.L."/>
            <person name="Seitz K."/>
            <person name="Gong X."/>
            <person name="Baker B.J."/>
            <person name="Banfield J.F."/>
        </authorList>
    </citation>
    <scope>NUCLEOTIDE SEQUENCE</scope>
    <source>
        <strain evidence="22">RIFCSPHIGHO2_01_FULL_GW2011_AR10_43_9</strain>
    </source>
</reference>
<dbReference type="InterPro" id="IPR002701">
    <property type="entry name" value="CM_II_prokaryot"/>
</dbReference>
<feature type="domain" description="Chorismate mutase" evidence="18">
    <location>
        <begin position="1"/>
        <end position="86"/>
    </location>
</feature>
<evidence type="ECO:0000256" key="3">
    <source>
        <dbReference type="ARBA" id="ARBA00004496"/>
    </source>
</evidence>
<evidence type="ECO:0000256" key="8">
    <source>
        <dbReference type="ARBA" id="ARBA00022490"/>
    </source>
</evidence>
<keyword evidence="12" id="KW-0413">Isomerase</keyword>
<dbReference type="Proteomes" id="UP000577419">
    <property type="component" value="Unassembled WGS sequence"/>
</dbReference>
<dbReference type="InterPro" id="IPR045865">
    <property type="entry name" value="ACT-like_dom_sf"/>
</dbReference>
<name>A0A7J4ITI3_9ARCH</name>
<evidence type="ECO:0000313" key="21">
    <source>
        <dbReference type="EMBL" id="HIH08813.1"/>
    </source>
</evidence>
<keyword evidence="8" id="KW-0963">Cytoplasm</keyword>
<dbReference type="UniPathway" id="UPA00121">
    <property type="reaction ID" value="UER00345"/>
</dbReference>
<dbReference type="PIRSF" id="PIRSF001500">
    <property type="entry name" value="Chor_mut_pdt_Ppr"/>
    <property type="match status" value="1"/>
</dbReference>
<keyword evidence="13 21" id="KW-0456">Lyase</keyword>
<evidence type="ECO:0000256" key="5">
    <source>
        <dbReference type="ARBA" id="ARBA00004817"/>
    </source>
</evidence>
<reference evidence="22" key="2">
    <citation type="submission" date="2021-03" db="EMBL/GenBank/DDBJ databases">
        <authorList>
            <person name="Jaffe A."/>
        </authorList>
    </citation>
    <scope>NUCLEOTIDE SEQUENCE</scope>
    <source>
        <strain evidence="22">RIFCSPHIGHO2_01_FULL_GW2011_AR10_43_9</strain>
    </source>
</reference>
<dbReference type="GO" id="GO:0005737">
    <property type="term" value="C:cytoplasm"/>
    <property type="evidence" value="ECO:0007669"/>
    <property type="project" value="UniProtKB-SubCell"/>
</dbReference>
<dbReference type="Pfam" id="PF00800">
    <property type="entry name" value="PDT"/>
    <property type="match status" value="1"/>
</dbReference>
<dbReference type="Proteomes" id="UP000683213">
    <property type="component" value="Unassembled WGS sequence"/>
</dbReference>
<comment type="subcellular location">
    <subcellularLocation>
        <location evidence="3">Cytoplasm</location>
    </subcellularLocation>
</comment>
<dbReference type="GO" id="GO:0004106">
    <property type="term" value="F:chorismate mutase activity"/>
    <property type="evidence" value="ECO:0007669"/>
    <property type="project" value="UniProtKB-EC"/>
</dbReference>
<feature type="domain" description="Prephenate dehydratase" evidence="19">
    <location>
        <begin position="86"/>
        <end position="260"/>
    </location>
</feature>
<comment type="catalytic activity">
    <reaction evidence="1">
        <text>chorismate = prephenate</text>
        <dbReference type="Rhea" id="RHEA:13897"/>
        <dbReference type="ChEBI" id="CHEBI:29748"/>
        <dbReference type="ChEBI" id="CHEBI:29934"/>
        <dbReference type="EC" id="5.4.99.5"/>
    </reaction>
</comment>
<accession>A0A7J4ITI3</accession>
<dbReference type="NCBIfam" id="NF008865">
    <property type="entry name" value="PRK11898.1"/>
    <property type="match status" value="1"/>
</dbReference>
<dbReference type="SUPFAM" id="SSF55021">
    <property type="entry name" value="ACT-like"/>
    <property type="match status" value="1"/>
</dbReference>
<evidence type="ECO:0000256" key="16">
    <source>
        <dbReference type="ARBA" id="ARBA00031520"/>
    </source>
</evidence>
<comment type="caution">
    <text evidence="21">The sequence shown here is derived from an EMBL/GenBank/DDBJ whole genome shotgun (WGS) entry which is preliminary data.</text>
</comment>
<dbReference type="PROSITE" id="PS00857">
    <property type="entry name" value="PREPHENATE_DEHYDR_1"/>
    <property type="match status" value="1"/>
</dbReference>
<dbReference type="PANTHER" id="PTHR21022">
    <property type="entry name" value="PREPHENATE DEHYDRATASE P PROTEIN"/>
    <property type="match status" value="1"/>
</dbReference>
<dbReference type="InterPro" id="IPR002912">
    <property type="entry name" value="ACT_dom"/>
</dbReference>
<dbReference type="SUPFAM" id="SSF48600">
    <property type="entry name" value="Chorismate mutase II"/>
    <property type="match status" value="1"/>
</dbReference>
<evidence type="ECO:0000313" key="23">
    <source>
        <dbReference type="Proteomes" id="UP000577419"/>
    </source>
</evidence>
<evidence type="ECO:0000259" key="18">
    <source>
        <dbReference type="PROSITE" id="PS51168"/>
    </source>
</evidence>
<evidence type="ECO:0000256" key="10">
    <source>
        <dbReference type="ARBA" id="ARBA00023141"/>
    </source>
</evidence>
<comment type="pathway">
    <text evidence="5">Metabolic intermediate biosynthesis; prephenate biosynthesis; prephenate from chorismate: step 1/1.</text>
</comment>
<evidence type="ECO:0000256" key="4">
    <source>
        <dbReference type="ARBA" id="ARBA00004741"/>
    </source>
</evidence>
<evidence type="ECO:0000313" key="22">
    <source>
        <dbReference type="EMBL" id="MBS3059602.1"/>
    </source>
</evidence>
<dbReference type="SUPFAM" id="SSF53850">
    <property type="entry name" value="Periplasmic binding protein-like II"/>
    <property type="match status" value="1"/>
</dbReference>
<dbReference type="FunFam" id="3.40.190.10:FF:000034">
    <property type="entry name" value="Chorismate mutase/prephenate dehydratase"/>
    <property type="match status" value="1"/>
</dbReference>
<evidence type="ECO:0000256" key="14">
    <source>
        <dbReference type="ARBA" id="ARBA00023268"/>
    </source>
</evidence>
<keyword evidence="11" id="KW-0584">Phenylalanine biosynthesis</keyword>
<organism evidence="21 23">
    <name type="scientific">Candidatus Iainarchaeum sp</name>
    <dbReference type="NCBI Taxonomy" id="3101447"/>
    <lineage>
        <taxon>Archaea</taxon>
        <taxon>Candidatus Iainarchaeota</taxon>
        <taxon>Candidatus Iainarchaeia</taxon>
        <taxon>Candidatus Iainarchaeales</taxon>
        <taxon>Candidatus Iainarchaeaceae</taxon>
        <taxon>Candidatus Iainarchaeum</taxon>
    </lineage>
</organism>
<dbReference type="Gene3D" id="3.40.190.10">
    <property type="entry name" value="Periplasmic binding protein-like II"/>
    <property type="match status" value="2"/>
</dbReference>
<dbReference type="CDD" id="cd13630">
    <property type="entry name" value="PBP2_PDT_1"/>
    <property type="match status" value="1"/>
</dbReference>
<dbReference type="FunFam" id="3.40.190.10:FF:000029">
    <property type="entry name" value="Chorismate mutase/Prephenate dehydratase"/>
    <property type="match status" value="1"/>
</dbReference>
<evidence type="ECO:0000259" key="20">
    <source>
        <dbReference type="PROSITE" id="PS51671"/>
    </source>
</evidence>
<dbReference type="UniPathway" id="UPA00120">
    <property type="reaction ID" value="UER00203"/>
</dbReference>
<dbReference type="InterPro" id="IPR001086">
    <property type="entry name" value="Preph_deHydtase"/>
</dbReference>
<proteinExistence type="predicted"/>
<dbReference type="EMBL" id="JAGVWF010000060">
    <property type="protein sequence ID" value="MBS3059602.1"/>
    <property type="molecule type" value="Genomic_DNA"/>
</dbReference>
<dbReference type="EC" id="4.2.1.51" evidence="6"/>
<dbReference type="Gene3D" id="1.20.59.10">
    <property type="entry name" value="Chorismate mutase"/>
    <property type="match status" value="1"/>
</dbReference>
<dbReference type="FunFam" id="3.30.70.260:FF:000012">
    <property type="entry name" value="Prephenate dehydratase"/>
    <property type="match status" value="1"/>
</dbReference>
<dbReference type="GO" id="GO:0046417">
    <property type="term" value="P:chorismate metabolic process"/>
    <property type="evidence" value="ECO:0007669"/>
    <property type="project" value="InterPro"/>
</dbReference>
<comment type="function">
    <text evidence="2">Catalyzes the Claisen rearrangement of chorismate to prephenate and the decarboxylation/dehydration of prephenate to phenylpyruvate.</text>
</comment>
<dbReference type="InterPro" id="IPR036263">
    <property type="entry name" value="Chorismate_II_sf"/>
</dbReference>
<evidence type="ECO:0000256" key="17">
    <source>
        <dbReference type="ARBA" id="ARBA00047848"/>
    </source>
</evidence>
<dbReference type="AlphaFoldDB" id="A0A7J4ITI3"/>
<dbReference type="EMBL" id="DUFG01000027">
    <property type="protein sequence ID" value="HIH08813.1"/>
    <property type="molecule type" value="Genomic_DNA"/>
</dbReference>
<gene>
    <name evidence="21" type="primary">pheA</name>
    <name evidence="21" type="ORF">HA237_05600</name>
    <name evidence="22" type="ORF">J4224_04225</name>
</gene>
<evidence type="ECO:0000256" key="2">
    <source>
        <dbReference type="ARBA" id="ARBA00002364"/>
    </source>
</evidence>
<evidence type="ECO:0000256" key="7">
    <source>
        <dbReference type="ARBA" id="ARBA00014401"/>
    </source>
</evidence>
<dbReference type="PROSITE" id="PS51168">
    <property type="entry name" value="CHORISMATE_MUT_2"/>
    <property type="match status" value="1"/>
</dbReference>